<dbReference type="GeneID" id="54357408"/>
<name>A0A6J3M6I9_9PEZI</name>
<protein>
    <submittedName>
        <fullName evidence="2">Uncharacterized protein</fullName>
    </submittedName>
</protein>
<evidence type="ECO:0000313" key="1">
    <source>
        <dbReference type="Proteomes" id="UP000504637"/>
    </source>
</evidence>
<reference evidence="2" key="2">
    <citation type="submission" date="2020-04" db="EMBL/GenBank/DDBJ databases">
        <authorList>
            <consortium name="NCBI Genome Project"/>
        </authorList>
    </citation>
    <scope>NUCLEOTIDE SEQUENCE</scope>
    <source>
        <strain evidence="2">CBS 342.82</strain>
    </source>
</reference>
<accession>A0A6J3M6I9</accession>
<reference evidence="2" key="3">
    <citation type="submission" date="2025-08" db="UniProtKB">
        <authorList>
            <consortium name="RefSeq"/>
        </authorList>
    </citation>
    <scope>IDENTIFICATION</scope>
    <source>
        <strain evidence="2">CBS 342.82</strain>
    </source>
</reference>
<evidence type="ECO:0000313" key="2">
    <source>
        <dbReference type="RefSeq" id="XP_033460712.1"/>
    </source>
</evidence>
<proteinExistence type="predicted"/>
<sequence>MSRATVIRARCARTLGPRNRRRAKQTLTRYARRPVIGIHKRPRGRSGLSSCACACLPTGSQDGMIRGAAPSDPFLGKAKMRKNATLAEQPIRIKGNRKKIEIRREVAVRTQSEMPCVLFVMLKSPWEVDDQHRVSPVSRRIA</sequence>
<reference evidence="2" key="1">
    <citation type="submission" date="2020-01" db="EMBL/GenBank/DDBJ databases">
        <authorList>
            <consortium name="DOE Joint Genome Institute"/>
            <person name="Haridas S."/>
            <person name="Albert R."/>
            <person name="Binder M."/>
            <person name="Bloem J."/>
            <person name="Labutti K."/>
            <person name="Salamov A."/>
            <person name="Andreopoulos B."/>
            <person name="Baker S.E."/>
            <person name="Barry K."/>
            <person name="Bills G."/>
            <person name="Bluhm B.H."/>
            <person name="Cannon C."/>
            <person name="Castanera R."/>
            <person name="Culley D.E."/>
            <person name="Daum C."/>
            <person name="Ezra D."/>
            <person name="Gonzalez J.B."/>
            <person name="Henrissat B."/>
            <person name="Kuo A."/>
            <person name="Liang C."/>
            <person name="Lipzen A."/>
            <person name="Lutzoni F."/>
            <person name="Magnuson J."/>
            <person name="Mondo S."/>
            <person name="Nolan M."/>
            <person name="Ohm R."/>
            <person name="Pangilinan J."/>
            <person name="Park H.-J."/>
            <person name="Ramirez L."/>
            <person name="Alfaro M."/>
            <person name="Sun H."/>
            <person name="Tritt A."/>
            <person name="Yoshinaga Y."/>
            <person name="Zwiers L.-H."/>
            <person name="Turgeon B.G."/>
            <person name="Goodwin S.B."/>
            <person name="Spatafora J.W."/>
            <person name="Crous P.W."/>
            <person name="Grigoriev I.V."/>
        </authorList>
    </citation>
    <scope>NUCLEOTIDE SEQUENCE</scope>
    <source>
        <strain evidence="2">CBS 342.82</strain>
    </source>
</reference>
<gene>
    <name evidence="2" type="ORF">K489DRAFT_204520</name>
</gene>
<dbReference type="Proteomes" id="UP000504637">
    <property type="component" value="Unplaced"/>
</dbReference>
<dbReference type="AlphaFoldDB" id="A0A6J3M6I9"/>
<organism evidence="2">
    <name type="scientific">Dissoconium aciculare CBS 342.82</name>
    <dbReference type="NCBI Taxonomy" id="1314786"/>
    <lineage>
        <taxon>Eukaryota</taxon>
        <taxon>Fungi</taxon>
        <taxon>Dikarya</taxon>
        <taxon>Ascomycota</taxon>
        <taxon>Pezizomycotina</taxon>
        <taxon>Dothideomycetes</taxon>
        <taxon>Dothideomycetidae</taxon>
        <taxon>Mycosphaerellales</taxon>
        <taxon>Dissoconiaceae</taxon>
        <taxon>Dissoconium</taxon>
    </lineage>
</organism>
<dbReference type="RefSeq" id="XP_033460712.1">
    <property type="nucleotide sequence ID" value="XM_033599609.1"/>
</dbReference>
<keyword evidence="1" id="KW-1185">Reference proteome</keyword>